<dbReference type="AlphaFoldDB" id="A0A6A5TPK7"/>
<dbReference type="EMBL" id="ML976999">
    <property type="protein sequence ID" value="KAF1954368.1"/>
    <property type="molecule type" value="Genomic_DNA"/>
</dbReference>
<keyword evidence="2" id="KW-1185">Reference proteome</keyword>
<protein>
    <submittedName>
        <fullName evidence="1">Uncharacterized protein</fullName>
    </submittedName>
</protein>
<name>A0A6A5TPK7_9PLEO</name>
<gene>
    <name evidence="1" type="ORF">CC80DRAFT_550394</name>
</gene>
<sequence length="162" mass="18504">MDIPPLLLFFSTQMYTATDTSRAPRGPFYWPYHETHTYPAGLYLSQVSLRLHRFDDACSLILPFGIGQNGYARTSDGALFGENQNDELPEAKNVYHSLYQPGHRPFSEMHGITLGEVLNNWLSMVERGDWKVGRDGVEGGMEEWKNADRSGEWEKYVLPASW</sequence>
<dbReference type="Proteomes" id="UP000800035">
    <property type="component" value="Unassembled WGS sequence"/>
</dbReference>
<organism evidence="1 2">
    <name type="scientific">Byssothecium circinans</name>
    <dbReference type="NCBI Taxonomy" id="147558"/>
    <lineage>
        <taxon>Eukaryota</taxon>
        <taxon>Fungi</taxon>
        <taxon>Dikarya</taxon>
        <taxon>Ascomycota</taxon>
        <taxon>Pezizomycotina</taxon>
        <taxon>Dothideomycetes</taxon>
        <taxon>Pleosporomycetidae</taxon>
        <taxon>Pleosporales</taxon>
        <taxon>Massarineae</taxon>
        <taxon>Massarinaceae</taxon>
        <taxon>Byssothecium</taxon>
    </lineage>
</organism>
<evidence type="ECO:0000313" key="1">
    <source>
        <dbReference type="EMBL" id="KAF1954368.1"/>
    </source>
</evidence>
<dbReference type="OrthoDB" id="3029470at2759"/>
<evidence type="ECO:0000313" key="2">
    <source>
        <dbReference type="Proteomes" id="UP000800035"/>
    </source>
</evidence>
<proteinExistence type="predicted"/>
<reference evidence="1" key="1">
    <citation type="journal article" date="2020" name="Stud. Mycol.">
        <title>101 Dothideomycetes genomes: a test case for predicting lifestyles and emergence of pathogens.</title>
        <authorList>
            <person name="Haridas S."/>
            <person name="Albert R."/>
            <person name="Binder M."/>
            <person name="Bloem J."/>
            <person name="Labutti K."/>
            <person name="Salamov A."/>
            <person name="Andreopoulos B."/>
            <person name="Baker S."/>
            <person name="Barry K."/>
            <person name="Bills G."/>
            <person name="Bluhm B."/>
            <person name="Cannon C."/>
            <person name="Castanera R."/>
            <person name="Culley D."/>
            <person name="Daum C."/>
            <person name="Ezra D."/>
            <person name="Gonzalez J."/>
            <person name="Henrissat B."/>
            <person name="Kuo A."/>
            <person name="Liang C."/>
            <person name="Lipzen A."/>
            <person name="Lutzoni F."/>
            <person name="Magnuson J."/>
            <person name="Mondo S."/>
            <person name="Nolan M."/>
            <person name="Ohm R."/>
            <person name="Pangilinan J."/>
            <person name="Park H.-J."/>
            <person name="Ramirez L."/>
            <person name="Alfaro M."/>
            <person name="Sun H."/>
            <person name="Tritt A."/>
            <person name="Yoshinaga Y."/>
            <person name="Zwiers L.-H."/>
            <person name="Turgeon B."/>
            <person name="Goodwin S."/>
            <person name="Spatafora J."/>
            <person name="Crous P."/>
            <person name="Grigoriev I."/>
        </authorList>
    </citation>
    <scope>NUCLEOTIDE SEQUENCE</scope>
    <source>
        <strain evidence="1">CBS 675.92</strain>
    </source>
</reference>
<accession>A0A6A5TPK7</accession>